<name>A0A4Q9MD85_9APHY</name>
<dbReference type="EMBL" id="ML143482">
    <property type="protein sequence ID" value="TBU24348.1"/>
    <property type="molecule type" value="Genomic_DNA"/>
</dbReference>
<dbReference type="OrthoDB" id="2587968at2759"/>
<sequence>MKHLVVRRATPDARNLVLQLIREHQSGLTIQELYKQSMDYQQKNLTNTVEDADQDYVIPSMRYLKKVILPELADAGQVEKVHLKRTLSAEEADKLHIGLVKSKKTTLLAGQPQWLWLWQLKAKEPEQPPKPEKKPFGAEVGVGEDFSHLNKRRQRARVEKVVRDVQWMRELEKVKKEARVRAS</sequence>
<dbReference type="Proteomes" id="UP000292957">
    <property type="component" value="Unassembled WGS sequence"/>
</dbReference>
<dbReference type="AlphaFoldDB" id="A0A4Q9MD85"/>
<organism evidence="1">
    <name type="scientific">Dichomitus squalens</name>
    <dbReference type="NCBI Taxonomy" id="114155"/>
    <lineage>
        <taxon>Eukaryota</taxon>
        <taxon>Fungi</taxon>
        <taxon>Dikarya</taxon>
        <taxon>Basidiomycota</taxon>
        <taxon>Agaricomycotina</taxon>
        <taxon>Agaricomycetes</taxon>
        <taxon>Polyporales</taxon>
        <taxon>Polyporaceae</taxon>
        <taxon>Dichomitus</taxon>
    </lineage>
</organism>
<accession>A0A4Q9MD85</accession>
<reference evidence="1" key="1">
    <citation type="submission" date="2019-01" db="EMBL/GenBank/DDBJ databases">
        <title>Draft genome sequences of three monokaryotic isolates of the white-rot basidiomycete fungus Dichomitus squalens.</title>
        <authorList>
            <consortium name="DOE Joint Genome Institute"/>
            <person name="Lopez S.C."/>
            <person name="Andreopoulos B."/>
            <person name="Pangilinan J."/>
            <person name="Lipzen A."/>
            <person name="Riley R."/>
            <person name="Ahrendt S."/>
            <person name="Ng V."/>
            <person name="Barry K."/>
            <person name="Daum C."/>
            <person name="Grigoriev I.V."/>
            <person name="Hilden K.S."/>
            <person name="Makela M.R."/>
            <person name="de Vries R.P."/>
        </authorList>
    </citation>
    <scope>NUCLEOTIDE SEQUENCE [LARGE SCALE GENOMIC DNA]</scope>
    <source>
        <strain evidence="1">OM18370.1</strain>
    </source>
</reference>
<evidence type="ECO:0000313" key="1">
    <source>
        <dbReference type="EMBL" id="TBU24348.1"/>
    </source>
</evidence>
<protein>
    <submittedName>
        <fullName evidence="1">Uncharacterized protein</fullName>
    </submittedName>
</protein>
<proteinExistence type="predicted"/>
<gene>
    <name evidence="1" type="ORF">BD311DRAFT_781094</name>
</gene>